<evidence type="ECO:0000313" key="5">
    <source>
        <dbReference type="Proteomes" id="UP001304769"/>
    </source>
</evidence>
<reference evidence="4 5" key="1">
    <citation type="submission" date="2023-12" db="EMBL/GenBank/DDBJ databases">
        <title>Sinomonas terricola sp. nov, isolated from litchi orchard soil in Guangdong, PR China.</title>
        <authorList>
            <person name="Jiaxin W."/>
            <person name="Yang Z."/>
            <person name="Honghui Z."/>
        </authorList>
    </citation>
    <scope>NUCLEOTIDE SEQUENCE [LARGE SCALE GENOMIC DNA]</scope>
    <source>
        <strain evidence="4 5">JGH33</strain>
    </source>
</reference>
<dbReference type="Pfam" id="PF02720">
    <property type="entry name" value="DUF222"/>
    <property type="match status" value="1"/>
</dbReference>
<evidence type="ECO:0000256" key="2">
    <source>
        <dbReference type="SAM" id="MobiDB-lite"/>
    </source>
</evidence>
<accession>A0ABU5T7Z0</accession>
<feature type="compositionally biased region" description="Basic and acidic residues" evidence="2">
    <location>
        <begin position="29"/>
        <end position="38"/>
    </location>
</feature>
<dbReference type="EMBL" id="JAYGGQ010000010">
    <property type="protein sequence ID" value="MEA5455809.1"/>
    <property type="molecule type" value="Genomic_DNA"/>
</dbReference>
<feature type="compositionally biased region" description="Low complexity" evidence="2">
    <location>
        <begin position="41"/>
        <end position="54"/>
    </location>
</feature>
<evidence type="ECO:0000313" key="4">
    <source>
        <dbReference type="EMBL" id="MEA5455809.1"/>
    </source>
</evidence>
<dbReference type="Proteomes" id="UP001304769">
    <property type="component" value="Unassembled WGS sequence"/>
</dbReference>
<comment type="caution">
    <text evidence="4">The sequence shown here is derived from an EMBL/GenBank/DDBJ whole genome shotgun (WGS) entry which is preliminary data.</text>
</comment>
<dbReference type="SMART" id="SM00507">
    <property type="entry name" value="HNHc"/>
    <property type="match status" value="1"/>
</dbReference>
<organism evidence="4 5">
    <name type="scientific">Sinomonas terricola</name>
    <dbReference type="NCBI Taxonomy" id="3110330"/>
    <lineage>
        <taxon>Bacteria</taxon>
        <taxon>Bacillati</taxon>
        <taxon>Actinomycetota</taxon>
        <taxon>Actinomycetes</taxon>
        <taxon>Micrococcales</taxon>
        <taxon>Micrococcaceae</taxon>
        <taxon>Sinomonas</taxon>
    </lineage>
</organism>
<feature type="region of interest" description="Disordered" evidence="2">
    <location>
        <begin position="475"/>
        <end position="565"/>
    </location>
</feature>
<keyword evidence="5" id="KW-1185">Reference proteome</keyword>
<feature type="compositionally biased region" description="Basic and acidic residues" evidence="2">
    <location>
        <begin position="506"/>
        <end position="528"/>
    </location>
</feature>
<feature type="domain" description="HNH nuclease" evidence="3">
    <location>
        <begin position="404"/>
        <end position="456"/>
    </location>
</feature>
<dbReference type="Pfam" id="PF01844">
    <property type="entry name" value="HNH"/>
    <property type="match status" value="1"/>
</dbReference>
<proteinExistence type="inferred from homology"/>
<dbReference type="InterPro" id="IPR002711">
    <property type="entry name" value="HNH"/>
</dbReference>
<dbReference type="RefSeq" id="WP_323279691.1">
    <property type="nucleotide sequence ID" value="NZ_JAYGGQ010000010.1"/>
</dbReference>
<evidence type="ECO:0000259" key="3">
    <source>
        <dbReference type="SMART" id="SM00507"/>
    </source>
</evidence>
<name>A0ABU5T7Z0_9MICC</name>
<dbReference type="InterPro" id="IPR003615">
    <property type="entry name" value="HNH_nuc"/>
</dbReference>
<sequence length="565" mass="59514">MGEDMGEDPRERAGEQPAGNAGAPLAGSAREDPGERAGEQPAGNAGDNPAGNAGEQPLDGAAVSPTPVPPSPVSPAGREFEAHLAFVEGLVKTVQMLDAHESRIHALRAFAISELHEHFRREARDALEAADAPTLTAAEVAAALNVSQRLGRAMVEEAVTLASPGFVPVMDALREGRVDKRRAKIMMEHACILPPGKDSAFSEAAVELACPEDPDRAPSPGALSRRLRRLAEKYHDEPLAARKERAAGFRRVDVEPGQDGMCWITAHVPGEVGAAIDARLEAIGRSLQVSGESRGIAQLRADVFRDLLLGGGLAAEGTDPDDGGSAVRGAALGGVRMEVVVTVPARTLTGQSETPAEILGYGPLDAPTVRLLAAEAATWTTMFVNPGTGAPLALGRRRYTPSLAIRRFLGARDRTCRFPGCDKPAPATEADHTAEWQDGGATDVANLALLCREHHRLKSLGHWKLKQLNPDCGGTAQQMRAEAESGTRAEAARRRGEAESGAGAEAARRRGEAESGTRAEAARSRGEAESGAGAEAQDRGGVLEWTSPAGRRYLTYPETDVPPPF</sequence>
<gene>
    <name evidence="4" type="ORF">SPF06_13825</name>
</gene>
<dbReference type="InterPro" id="IPR003870">
    <property type="entry name" value="DUF222"/>
</dbReference>
<dbReference type="Gene3D" id="1.10.30.50">
    <property type="match status" value="1"/>
</dbReference>
<dbReference type="CDD" id="cd00085">
    <property type="entry name" value="HNHc"/>
    <property type="match status" value="1"/>
</dbReference>
<protein>
    <submittedName>
        <fullName evidence="4">DUF222 domain-containing protein</fullName>
    </submittedName>
</protein>
<feature type="region of interest" description="Disordered" evidence="2">
    <location>
        <begin position="1"/>
        <end position="76"/>
    </location>
</feature>
<evidence type="ECO:0000256" key="1">
    <source>
        <dbReference type="ARBA" id="ARBA00023450"/>
    </source>
</evidence>
<feature type="compositionally biased region" description="Basic and acidic residues" evidence="2">
    <location>
        <begin position="481"/>
        <end position="498"/>
    </location>
</feature>
<comment type="similarity">
    <text evidence="1">Belongs to the Rv1128c/1148c/1588c/1702c/1945/3466 family.</text>
</comment>